<feature type="domain" description="Polysaccharide export protein N-terminal" evidence="4">
    <location>
        <begin position="126"/>
        <end position="187"/>
    </location>
</feature>
<evidence type="ECO:0000313" key="8">
    <source>
        <dbReference type="Proteomes" id="UP000305674"/>
    </source>
</evidence>
<feature type="compositionally biased region" description="Low complexity" evidence="2">
    <location>
        <begin position="67"/>
        <end position="95"/>
    </location>
</feature>
<evidence type="ECO:0000256" key="3">
    <source>
        <dbReference type="SAM" id="SignalP"/>
    </source>
</evidence>
<dbReference type="Proteomes" id="UP000305674">
    <property type="component" value="Unassembled WGS sequence"/>
</dbReference>
<keyword evidence="8" id="KW-1185">Reference proteome</keyword>
<feature type="domain" description="Soluble ligand binding" evidence="6">
    <location>
        <begin position="291"/>
        <end position="334"/>
    </location>
</feature>
<keyword evidence="7" id="KW-0813">Transport</keyword>
<evidence type="ECO:0000256" key="2">
    <source>
        <dbReference type="SAM" id="MobiDB-lite"/>
    </source>
</evidence>
<dbReference type="InterPro" id="IPR019554">
    <property type="entry name" value="Soluble_ligand-bd"/>
</dbReference>
<feature type="domain" description="Soluble ligand binding" evidence="6">
    <location>
        <begin position="676"/>
        <end position="711"/>
    </location>
</feature>
<sequence length="911" mass="99579">MKRSFQKILKSTLLILGLGIGAFQANAVSVSPQMIEQFKQLPASEQRRLAQQYGIDPSLLGGVSTGSQSIQQPQQPVVQPRSSAQPASVAPSASAVSAKEEQALKPFGYDLFAGQPTTFAPVSDVPVPADYRIGPGDSINVQLYGKESKRFALVVDRLGNIQIPDMEPVTVIGMSYGELKEAIQSFVAEKMIGQSAHISMGELRSIRIFVAGDAYNPGSYTVSSLSTVSQALFVAGGLKTIGSLRNIQVKRAGKLIATFDVYDLLMRGDALGDVRLQSGDVVFIPPIGETVSVTGEVLRPAIYELKGNETMADIVAMAGGVKPGAYPAASIVERYGNDYLKQVVRVNLTSNQGRALTAKGGDTLVVRSTSALANDSITLLGQVTRPGQYQWTQGIRISDILTSVSADLSWNAETDMALVVREKNIQGDIEVLGVDLLEAIQHKGTDEDLVLQANDKLIVFADRDEALDRRALGKFFAKVKQDQALQQVAQQNYRQLEDQQLAELDNKKQLSSVAGVAVTESISAEEKRQEDLALANLMLLGLFNQPKLIALSDQMTRRELLFPVMAKLQSQARSSSRAEEVSVTGDVRYPDNYPLIKGAAVADLIVLAGGLKESAYLPNAELSRSYYDNNEGMRVQHWNIDLTKAMEGDKTQNLMLASRDRLNVLTKPSWATNETVEIRGEVRFPGTYIIQRGETLADVVKRAGGFTDYAYLYGAVFTRESMKKQEALEIRRVTNSLRKEIANRTLSQQGSFASVADTDAMLAQLEQVRPVGRLVIDLESVMEPTSGNDFRVEAGDLLYIPPMRQVVSVMGEVQHATAHRFDAGLSLTDYMRMSGNTTQRADDDRIYIVRADGSVMLPEESYWFGGKQQLKPGDTVIVPLDTNYKDNLTLWSQVTNIIYNSAVALSALNIL</sequence>
<dbReference type="GO" id="GO:0015159">
    <property type="term" value="F:polysaccharide transmembrane transporter activity"/>
    <property type="evidence" value="ECO:0007669"/>
    <property type="project" value="InterPro"/>
</dbReference>
<proteinExistence type="predicted"/>
<dbReference type="PANTHER" id="PTHR33619:SF3">
    <property type="entry name" value="POLYSACCHARIDE EXPORT PROTEIN GFCE-RELATED"/>
    <property type="match status" value="1"/>
</dbReference>
<dbReference type="AlphaFoldDB" id="A0A4U1B795"/>
<dbReference type="InterPro" id="IPR003715">
    <property type="entry name" value="Poly_export_N"/>
</dbReference>
<name>A0A4U1B795_9GAMM</name>
<feature type="chain" id="PRO_5020369081" evidence="3">
    <location>
        <begin position="28"/>
        <end position="911"/>
    </location>
</feature>
<dbReference type="InterPro" id="IPR010425">
    <property type="entry name" value="Caps_synth_GfcC-like_C"/>
</dbReference>
<comment type="caution">
    <text evidence="7">The sequence shown here is derived from an EMBL/GenBank/DDBJ whole genome shotgun (WGS) entry which is preliminary data.</text>
</comment>
<dbReference type="RefSeq" id="WP_136854639.1">
    <property type="nucleotide sequence ID" value="NZ_SWCI01000021.1"/>
</dbReference>
<accession>A0A4U1B795</accession>
<feature type="domain" description="Capsule biosynthesis GfcC-like C-terminal" evidence="5">
    <location>
        <begin position="820"/>
        <end position="882"/>
    </location>
</feature>
<dbReference type="EMBL" id="SWCI01000021">
    <property type="protein sequence ID" value="TKB46469.1"/>
    <property type="molecule type" value="Genomic_DNA"/>
</dbReference>
<feature type="domain" description="Soluble ligand binding" evidence="6">
    <location>
        <begin position="208"/>
        <end position="253"/>
    </location>
</feature>
<protein>
    <submittedName>
        <fullName evidence="7">Sugar transporter</fullName>
    </submittedName>
</protein>
<evidence type="ECO:0000256" key="1">
    <source>
        <dbReference type="ARBA" id="ARBA00022729"/>
    </source>
</evidence>
<feature type="signal peptide" evidence="3">
    <location>
        <begin position="1"/>
        <end position="27"/>
    </location>
</feature>
<organism evidence="7 8">
    <name type="scientific">Ferrimonas sediminicola</name>
    <dbReference type="NCBI Taxonomy" id="2569538"/>
    <lineage>
        <taxon>Bacteria</taxon>
        <taxon>Pseudomonadati</taxon>
        <taxon>Pseudomonadota</taxon>
        <taxon>Gammaproteobacteria</taxon>
        <taxon>Alteromonadales</taxon>
        <taxon>Ferrimonadaceae</taxon>
        <taxon>Ferrimonas</taxon>
    </lineage>
</organism>
<dbReference type="PANTHER" id="PTHR33619">
    <property type="entry name" value="POLYSACCHARIDE EXPORT PROTEIN GFCE-RELATED"/>
    <property type="match status" value="1"/>
</dbReference>
<dbReference type="Pfam" id="PF06251">
    <property type="entry name" value="Caps_syn_GfcC_C"/>
    <property type="match status" value="1"/>
</dbReference>
<evidence type="ECO:0000259" key="6">
    <source>
        <dbReference type="Pfam" id="PF10531"/>
    </source>
</evidence>
<gene>
    <name evidence="7" type="ORF">FCL40_17910</name>
</gene>
<evidence type="ECO:0000259" key="4">
    <source>
        <dbReference type="Pfam" id="PF02563"/>
    </source>
</evidence>
<reference evidence="7 8" key="1">
    <citation type="submission" date="2019-04" db="EMBL/GenBank/DDBJ databases">
        <authorList>
            <person name="Hwang J.C."/>
        </authorList>
    </citation>
    <scope>NUCLEOTIDE SEQUENCE [LARGE SCALE GENOMIC DNA]</scope>
    <source>
        <strain evidence="7 8">IMCC35001</strain>
    </source>
</reference>
<keyword evidence="7" id="KW-0762">Sugar transport</keyword>
<dbReference type="InterPro" id="IPR049712">
    <property type="entry name" value="Poly_export"/>
</dbReference>
<dbReference type="Gene3D" id="3.10.560.10">
    <property type="entry name" value="Outer membrane lipoprotein wza domain like"/>
    <property type="match status" value="6"/>
</dbReference>
<dbReference type="Pfam" id="PF10531">
    <property type="entry name" value="SLBB"/>
    <property type="match status" value="4"/>
</dbReference>
<dbReference type="OrthoDB" id="9808948at2"/>
<evidence type="ECO:0000259" key="5">
    <source>
        <dbReference type="Pfam" id="PF06251"/>
    </source>
</evidence>
<feature type="domain" description="Soluble ligand binding" evidence="6">
    <location>
        <begin position="581"/>
        <end position="624"/>
    </location>
</feature>
<keyword evidence="1 3" id="KW-0732">Signal</keyword>
<evidence type="ECO:0000313" key="7">
    <source>
        <dbReference type="EMBL" id="TKB46469.1"/>
    </source>
</evidence>
<dbReference type="Pfam" id="PF02563">
    <property type="entry name" value="Poly_export"/>
    <property type="match status" value="1"/>
</dbReference>
<feature type="region of interest" description="Disordered" evidence="2">
    <location>
        <begin position="64"/>
        <end position="95"/>
    </location>
</feature>